<gene>
    <name evidence="1" type="ordered locus">PMI1972</name>
</gene>
<dbReference type="HOGENOM" id="CLU_102468_0_0_6"/>
<sequence length="156" mass="17062">MVMMAALGVFVFELRTVPYQSLQKQQTWRHGFTQRVARRPAQQFIGPDTDVITLSGALYPSLTGGKVSLLALELMADSGKAWSFIDGTGTIHGMFVITDLQRTHTEFFQDGAARKIDFSLTLKRVDDSISQMLGDLSDQLGMMANGAGEAMKGVLS</sequence>
<keyword evidence="2" id="KW-1185">Reference proteome</keyword>
<accession>B4F0J0</accession>
<dbReference type="EMBL" id="AM942759">
    <property type="protein sequence ID" value="CAR44017.1"/>
    <property type="molecule type" value="Genomic_DNA"/>
</dbReference>
<dbReference type="eggNOG" id="COG3499">
    <property type="taxonomic scope" value="Bacteria"/>
</dbReference>
<dbReference type="Pfam" id="PF06995">
    <property type="entry name" value="Phage_P2_GpU"/>
    <property type="match status" value="1"/>
</dbReference>
<dbReference type="Proteomes" id="UP000008319">
    <property type="component" value="Chromosome"/>
</dbReference>
<dbReference type="EnsemblBacteria" id="CAR44017">
    <property type="protein sequence ID" value="CAR44017"/>
    <property type="gene ID" value="PMI1972"/>
</dbReference>
<name>B4F0J0_PROMH</name>
<dbReference type="InterPro" id="IPR009734">
    <property type="entry name" value="Myoviridae_GpU"/>
</dbReference>
<evidence type="ECO:0000313" key="2">
    <source>
        <dbReference type="Proteomes" id="UP000008319"/>
    </source>
</evidence>
<dbReference type="PIRSF" id="PIRSF029208">
    <property type="entry name" value="Phage_tail_GPU"/>
    <property type="match status" value="1"/>
</dbReference>
<dbReference type="KEGG" id="pmr:PMI1972"/>
<dbReference type="AlphaFoldDB" id="B4F0J0"/>
<proteinExistence type="predicted"/>
<reference evidence="1 2" key="1">
    <citation type="journal article" date="2008" name="J. Bacteriol.">
        <title>Complete genome sequence of uropathogenic Proteus mirabilis, a master of both adherence and motility.</title>
        <authorList>
            <person name="Pearson M.M."/>
            <person name="Sebaihia M."/>
            <person name="Churcher C."/>
            <person name="Quail M.A."/>
            <person name="Seshasayee A.S."/>
            <person name="Luscombe N.M."/>
            <person name="Abdellah Z."/>
            <person name="Arrosmith C."/>
            <person name="Atkin B."/>
            <person name="Chillingworth T."/>
            <person name="Hauser H."/>
            <person name="Jagels K."/>
            <person name="Moule S."/>
            <person name="Mungall K."/>
            <person name="Norbertczak H."/>
            <person name="Rabbinowitsch E."/>
            <person name="Walker D."/>
            <person name="Whithead S."/>
            <person name="Thomson N.R."/>
            <person name="Rather P.N."/>
            <person name="Parkhill J."/>
            <person name="Mobley H.L."/>
        </authorList>
    </citation>
    <scope>NUCLEOTIDE SEQUENCE [LARGE SCALE GENOMIC DNA]</scope>
    <source>
        <strain evidence="1 2">HI4320</strain>
    </source>
</reference>
<protein>
    <submittedName>
        <fullName evidence="1">Phage tail assembly protein</fullName>
    </submittedName>
</protein>
<evidence type="ECO:0000313" key="1">
    <source>
        <dbReference type="EMBL" id="CAR44017.1"/>
    </source>
</evidence>
<dbReference type="InterPro" id="IPR016912">
    <property type="entry name" value="Phage_P2_GpU"/>
</dbReference>
<organism evidence="1 2">
    <name type="scientific">Proteus mirabilis (strain HI4320)</name>
    <dbReference type="NCBI Taxonomy" id="529507"/>
    <lineage>
        <taxon>Bacteria</taxon>
        <taxon>Pseudomonadati</taxon>
        <taxon>Pseudomonadota</taxon>
        <taxon>Gammaproteobacteria</taxon>
        <taxon>Enterobacterales</taxon>
        <taxon>Morganellaceae</taxon>
        <taxon>Proteus</taxon>
    </lineage>
</organism>